<dbReference type="Pfam" id="PF11142">
    <property type="entry name" value="DUF2917"/>
    <property type="match status" value="1"/>
</dbReference>
<dbReference type="RefSeq" id="WP_305750292.1">
    <property type="nucleotide sequence ID" value="NZ_JAUZEE010000007.1"/>
</dbReference>
<sequence length="89" mass="9216">MDTHLASPSPVSTPAPARPALSLAPGALHRREIAAGATLAVLAGRLWVTLDGDPDDHFIAVGQRWTASHAGRCVIQGDGAGASAWRWLA</sequence>
<dbReference type="EMBL" id="JAUZEE010000007">
    <property type="protein sequence ID" value="MDP4301747.1"/>
    <property type="molecule type" value="Genomic_DNA"/>
</dbReference>
<comment type="caution">
    <text evidence="1">The sequence shown here is derived from an EMBL/GenBank/DDBJ whole genome shotgun (WGS) entry which is preliminary data.</text>
</comment>
<organism evidence="1 2">
    <name type="scientific">Leptothrix discophora</name>
    <dbReference type="NCBI Taxonomy" id="89"/>
    <lineage>
        <taxon>Bacteria</taxon>
        <taxon>Pseudomonadati</taxon>
        <taxon>Pseudomonadota</taxon>
        <taxon>Betaproteobacteria</taxon>
        <taxon>Burkholderiales</taxon>
        <taxon>Sphaerotilaceae</taxon>
        <taxon>Leptothrix</taxon>
    </lineage>
</organism>
<accession>A0ABT9G5H7</accession>
<dbReference type="InterPro" id="IPR021317">
    <property type="entry name" value="DUF2917"/>
</dbReference>
<keyword evidence="2" id="KW-1185">Reference proteome</keyword>
<name>A0ABT9G5H7_LEPDI</name>
<dbReference type="Proteomes" id="UP001235760">
    <property type="component" value="Unassembled WGS sequence"/>
</dbReference>
<evidence type="ECO:0000313" key="1">
    <source>
        <dbReference type="EMBL" id="MDP4301747.1"/>
    </source>
</evidence>
<protein>
    <submittedName>
        <fullName evidence="1">DUF2917 domain-containing protein</fullName>
    </submittedName>
</protein>
<reference evidence="1 2" key="1">
    <citation type="submission" date="2023-08" db="EMBL/GenBank/DDBJ databases">
        <authorList>
            <person name="Roldan D.M."/>
            <person name="Menes R.J."/>
        </authorList>
    </citation>
    <scope>NUCLEOTIDE SEQUENCE [LARGE SCALE GENOMIC DNA]</scope>
    <source>
        <strain evidence="1 2">CCM 2812</strain>
    </source>
</reference>
<proteinExistence type="predicted"/>
<gene>
    <name evidence="1" type="ORF">Q8X39_13980</name>
</gene>
<evidence type="ECO:0000313" key="2">
    <source>
        <dbReference type="Proteomes" id="UP001235760"/>
    </source>
</evidence>